<dbReference type="CDD" id="cd06532">
    <property type="entry name" value="Glyco_transf_25"/>
    <property type="match status" value="1"/>
</dbReference>
<dbReference type="OrthoDB" id="2326236at2759"/>
<organism evidence="2 3">
    <name type="scientific">Gigaspora rosea</name>
    <dbReference type="NCBI Taxonomy" id="44941"/>
    <lineage>
        <taxon>Eukaryota</taxon>
        <taxon>Fungi</taxon>
        <taxon>Fungi incertae sedis</taxon>
        <taxon>Mucoromycota</taxon>
        <taxon>Glomeromycotina</taxon>
        <taxon>Glomeromycetes</taxon>
        <taxon>Diversisporales</taxon>
        <taxon>Gigasporaceae</taxon>
        <taxon>Gigaspora</taxon>
    </lineage>
</organism>
<dbReference type="Pfam" id="PF01755">
    <property type="entry name" value="Glyco_transf_25"/>
    <property type="match status" value="1"/>
</dbReference>
<keyword evidence="3" id="KW-1185">Reference proteome</keyword>
<sequence length="267" mass="30228">MIYNKTFLFQGVFYPPINSNFKELNNSNRTNNSNCTTLGFSHIYVINLDYRIDRYRKMKVLGNYLHLNLDIIKAVNKYDRVAISKLNKSGLSAGVKACYLSHYSIFESIVKNGYENGLIFEDDVDIEINITNIMTEVHRKLPSDWDMLYLGHCSEYGSYIETGLTIHVLHKSEHPKCTHAYAVSAKGAKKLLEKLNIIDPYYHLDMQIADYIMAGEIISYSIHPPIVVQFKGVTDLSDVSPGIEGGTDPLMNSTLRILGYDPDGPNS</sequence>
<name>A0A397TYG8_9GLOM</name>
<dbReference type="GO" id="GO:0016740">
    <property type="term" value="F:transferase activity"/>
    <property type="evidence" value="ECO:0007669"/>
    <property type="project" value="UniProtKB-KW"/>
</dbReference>
<comment type="caution">
    <text evidence="2">The sequence shown here is derived from an EMBL/GenBank/DDBJ whole genome shotgun (WGS) entry which is preliminary data.</text>
</comment>
<keyword evidence="2" id="KW-0808">Transferase</keyword>
<evidence type="ECO:0000259" key="1">
    <source>
        <dbReference type="Pfam" id="PF01755"/>
    </source>
</evidence>
<protein>
    <submittedName>
        <fullName evidence="2">Glycosyltransferase family 25 protein</fullName>
    </submittedName>
</protein>
<accession>A0A397TYG8</accession>
<gene>
    <name evidence="2" type="ORF">C2G38_2226198</name>
</gene>
<evidence type="ECO:0000313" key="2">
    <source>
        <dbReference type="EMBL" id="RIB03040.1"/>
    </source>
</evidence>
<dbReference type="EMBL" id="QKWP01002522">
    <property type="protein sequence ID" value="RIB03040.1"/>
    <property type="molecule type" value="Genomic_DNA"/>
</dbReference>
<dbReference type="AlphaFoldDB" id="A0A397TYG8"/>
<feature type="domain" description="Glycosyl transferase family 25" evidence="1">
    <location>
        <begin position="41"/>
        <end position="197"/>
    </location>
</feature>
<reference evidence="2 3" key="1">
    <citation type="submission" date="2018-06" db="EMBL/GenBank/DDBJ databases">
        <title>Comparative genomics reveals the genomic features of Rhizophagus irregularis, R. cerebriforme, R. diaphanum and Gigaspora rosea, and their symbiotic lifestyle signature.</title>
        <authorList>
            <person name="Morin E."/>
            <person name="San Clemente H."/>
            <person name="Chen E.C.H."/>
            <person name="De La Providencia I."/>
            <person name="Hainaut M."/>
            <person name="Kuo A."/>
            <person name="Kohler A."/>
            <person name="Murat C."/>
            <person name="Tang N."/>
            <person name="Roy S."/>
            <person name="Loubradou J."/>
            <person name="Henrissat B."/>
            <person name="Grigoriev I.V."/>
            <person name="Corradi N."/>
            <person name="Roux C."/>
            <person name="Martin F.M."/>
        </authorList>
    </citation>
    <scope>NUCLEOTIDE SEQUENCE [LARGE SCALE GENOMIC DNA]</scope>
    <source>
        <strain evidence="2 3">DAOM 194757</strain>
    </source>
</reference>
<dbReference type="InterPro" id="IPR002654">
    <property type="entry name" value="Glyco_trans_25"/>
</dbReference>
<evidence type="ECO:0000313" key="3">
    <source>
        <dbReference type="Proteomes" id="UP000266673"/>
    </source>
</evidence>
<dbReference type="Proteomes" id="UP000266673">
    <property type="component" value="Unassembled WGS sequence"/>
</dbReference>
<proteinExistence type="predicted"/>